<dbReference type="PANTHER" id="PTHR34377">
    <property type="entry name" value="TETRATRICOPEPTIDE REPEAT (TPR)-LIKE SUPERFAMILY PROTEIN"/>
    <property type="match status" value="1"/>
</dbReference>
<dbReference type="Gramene" id="KZM95169">
    <property type="protein sequence ID" value="KZM95169"/>
    <property type="gene ID" value="DCAR_018411"/>
</dbReference>
<organism evidence="3 4">
    <name type="scientific">Daucus carota subsp. sativus</name>
    <name type="common">Carrot</name>
    <dbReference type="NCBI Taxonomy" id="79200"/>
    <lineage>
        <taxon>Eukaryota</taxon>
        <taxon>Viridiplantae</taxon>
        <taxon>Streptophyta</taxon>
        <taxon>Embryophyta</taxon>
        <taxon>Tracheophyta</taxon>
        <taxon>Spermatophyta</taxon>
        <taxon>Magnoliopsida</taxon>
        <taxon>eudicotyledons</taxon>
        <taxon>Gunneridae</taxon>
        <taxon>Pentapetalae</taxon>
        <taxon>asterids</taxon>
        <taxon>campanulids</taxon>
        <taxon>Apiales</taxon>
        <taxon>Apiaceae</taxon>
        <taxon>Apioideae</taxon>
        <taxon>Scandiceae</taxon>
        <taxon>Daucinae</taxon>
        <taxon>Daucus</taxon>
        <taxon>Daucus sect. Daucus</taxon>
    </lineage>
</organism>
<feature type="chain" id="PRO_5043881737" evidence="2">
    <location>
        <begin position="26"/>
        <end position="165"/>
    </location>
</feature>
<feature type="signal peptide" evidence="2">
    <location>
        <begin position="1"/>
        <end position="25"/>
    </location>
</feature>
<dbReference type="AlphaFoldDB" id="A0A161YN25"/>
<evidence type="ECO:0000313" key="3">
    <source>
        <dbReference type="EMBL" id="WOH01673.1"/>
    </source>
</evidence>
<evidence type="ECO:0000256" key="1">
    <source>
        <dbReference type="SAM" id="MobiDB-lite"/>
    </source>
</evidence>
<name>A0A161YN25_DAUCS</name>
<dbReference type="KEGG" id="dcr:108220427"/>
<sequence>MDIGVDIPKIALFIMLLVLSPQIECQTWRQPNTPMSPFPPIQPTPLCASQFALANHACARLPFNPISPPSPHHHLHDSPSANSDAPESSPTPSHRHRHSHHHHSPPESPVVQECCRWLQQIDSGCVCDLLVRLPIFLAKPGHQYTVKVDSSCTVMYSCPGRIISP</sequence>
<protein>
    <submittedName>
        <fullName evidence="3">Uncharacterized protein</fullName>
    </submittedName>
</protein>
<reference evidence="3" key="2">
    <citation type="submission" date="2022-03" db="EMBL/GenBank/DDBJ databases">
        <title>Draft title - Genomic analysis of global carrot germplasm unveils the trajectory of domestication and the origin of high carotenoid orange carrot.</title>
        <authorList>
            <person name="Iorizzo M."/>
            <person name="Ellison S."/>
            <person name="Senalik D."/>
            <person name="Macko-Podgorni A."/>
            <person name="Grzebelus D."/>
            <person name="Bostan H."/>
            <person name="Rolling W."/>
            <person name="Curaba J."/>
            <person name="Simon P."/>
        </authorList>
    </citation>
    <scope>NUCLEOTIDE SEQUENCE</scope>
    <source>
        <tissue evidence="3">Leaf</tissue>
    </source>
</reference>
<reference evidence="3" key="1">
    <citation type="journal article" date="2016" name="Nat. Genet.">
        <title>A high-quality carrot genome assembly provides new insights into carotenoid accumulation and asterid genome evolution.</title>
        <authorList>
            <person name="Iorizzo M."/>
            <person name="Ellison S."/>
            <person name="Senalik D."/>
            <person name="Zeng P."/>
            <person name="Satapoomin P."/>
            <person name="Huang J."/>
            <person name="Bowman M."/>
            <person name="Iovene M."/>
            <person name="Sanseverino W."/>
            <person name="Cavagnaro P."/>
            <person name="Yildiz M."/>
            <person name="Macko-Podgorni A."/>
            <person name="Moranska E."/>
            <person name="Grzebelus E."/>
            <person name="Grzebelus D."/>
            <person name="Ashrafi H."/>
            <person name="Zheng Z."/>
            <person name="Cheng S."/>
            <person name="Spooner D."/>
            <person name="Van Deynze A."/>
            <person name="Simon P."/>
        </authorList>
    </citation>
    <scope>NUCLEOTIDE SEQUENCE</scope>
    <source>
        <tissue evidence="3">Leaf</tissue>
    </source>
</reference>
<gene>
    <name evidence="3" type="ORF">DCAR_0521058</name>
</gene>
<feature type="compositionally biased region" description="Basic residues" evidence="1">
    <location>
        <begin position="93"/>
        <end position="103"/>
    </location>
</feature>
<feature type="region of interest" description="Disordered" evidence="1">
    <location>
        <begin position="69"/>
        <end position="106"/>
    </location>
</feature>
<keyword evidence="4" id="KW-1185">Reference proteome</keyword>
<keyword evidence="2" id="KW-0732">Signal</keyword>
<proteinExistence type="predicted"/>
<accession>A0A161YN25</accession>
<dbReference type="PANTHER" id="PTHR34377:SF3">
    <property type="entry name" value="TETRATRICOPEPTIDE REPEAT (TPR)-LIKE SUPERFAMILY PROTEIN"/>
    <property type="match status" value="1"/>
</dbReference>
<dbReference type="OMA" id="WAREMDN"/>
<dbReference type="InterPro" id="IPR036312">
    <property type="entry name" value="Bifun_inhib/LTP/seed_sf"/>
</dbReference>
<dbReference type="SUPFAM" id="SSF47699">
    <property type="entry name" value="Bifunctional inhibitor/lipid-transfer protein/seed storage 2S albumin"/>
    <property type="match status" value="1"/>
</dbReference>
<evidence type="ECO:0000256" key="2">
    <source>
        <dbReference type="SAM" id="SignalP"/>
    </source>
</evidence>
<dbReference type="Proteomes" id="UP000077755">
    <property type="component" value="Chromosome 5"/>
</dbReference>
<dbReference type="EMBL" id="CP093347">
    <property type="protein sequence ID" value="WOH01673.1"/>
    <property type="molecule type" value="Genomic_DNA"/>
</dbReference>
<evidence type="ECO:0000313" key="4">
    <source>
        <dbReference type="Proteomes" id="UP000077755"/>
    </source>
</evidence>
<dbReference type="OrthoDB" id="1930534at2759"/>